<evidence type="ECO:0000256" key="1">
    <source>
        <dbReference type="SAM" id="SignalP"/>
    </source>
</evidence>
<gene>
    <name evidence="2" type="ORF">TorRG33x02_241010</name>
</gene>
<reference evidence="3" key="1">
    <citation type="submission" date="2016-06" db="EMBL/GenBank/DDBJ databases">
        <title>Parallel loss of symbiosis genes in relatives of nitrogen-fixing non-legume Parasponia.</title>
        <authorList>
            <person name="Van Velzen R."/>
            <person name="Holmer R."/>
            <person name="Bu F."/>
            <person name="Rutten L."/>
            <person name="Van Zeijl A."/>
            <person name="Liu W."/>
            <person name="Santuari L."/>
            <person name="Cao Q."/>
            <person name="Sharma T."/>
            <person name="Shen D."/>
            <person name="Roswanjaya Y."/>
            <person name="Wardhani T."/>
            <person name="Kalhor M.S."/>
            <person name="Jansen J."/>
            <person name="Van den Hoogen J."/>
            <person name="Gungor B."/>
            <person name="Hartog M."/>
            <person name="Hontelez J."/>
            <person name="Verver J."/>
            <person name="Yang W.-C."/>
            <person name="Schijlen E."/>
            <person name="Repin R."/>
            <person name="Schilthuizen M."/>
            <person name="Schranz E."/>
            <person name="Heidstra R."/>
            <person name="Miyata K."/>
            <person name="Fedorova E."/>
            <person name="Kohlen W."/>
            <person name="Bisseling T."/>
            <person name="Smit S."/>
            <person name="Geurts R."/>
        </authorList>
    </citation>
    <scope>NUCLEOTIDE SEQUENCE [LARGE SCALE GENOMIC DNA]</scope>
    <source>
        <strain evidence="3">cv. RG33-2</strain>
    </source>
</reference>
<feature type="chain" id="PRO_5015188896" evidence="1">
    <location>
        <begin position="20"/>
        <end position="103"/>
    </location>
</feature>
<keyword evidence="1" id="KW-0732">Signal</keyword>
<dbReference type="InParanoid" id="A0A2P5DV48"/>
<protein>
    <submittedName>
        <fullName evidence="2">Uncharacterized protein</fullName>
    </submittedName>
</protein>
<keyword evidence="3" id="KW-1185">Reference proteome</keyword>
<proteinExistence type="predicted"/>
<dbReference type="AlphaFoldDB" id="A0A2P5DV48"/>
<evidence type="ECO:0000313" key="2">
    <source>
        <dbReference type="EMBL" id="PON77129.1"/>
    </source>
</evidence>
<name>A0A2P5DV48_TREOI</name>
<organism evidence="2 3">
    <name type="scientific">Trema orientale</name>
    <name type="common">Charcoal tree</name>
    <name type="synonym">Celtis orientalis</name>
    <dbReference type="NCBI Taxonomy" id="63057"/>
    <lineage>
        <taxon>Eukaryota</taxon>
        <taxon>Viridiplantae</taxon>
        <taxon>Streptophyta</taxon>
        <taxon>Embryophyta</taxon>
        <taxon>Tracheophyta</taxon>
        <taxon>Spermatophyta</taxon>
        <taxon>Magnoliopsida</taxon>
        <taxon>eudicotyledons</taxon>
        <taxon>Gunneridae</taxon>
        <taxon>Pentapetalae</taxon>
        <taxon>rosids</taxon>
        <taxon>fabids</taxon>
        <taxon>Rosales</taxon>
        <taxon>Cannabaceae</taxon>
        <taxon>Trema</taxon>
    </lineage>
</organism>
<feature type="signal peptide" evidence="1">
    <location>
        <begin position="1"/>
        <end position="19"/>
    </location>
</feature>
<evidence type="ECO:0000313" key="3">
    <source>
        <dbReference type="Proteomes" id="UP000237000"/>
    </source>
</evidence>
<dbReference type="Proteomes" id="UP000237000">
    <property type="component" value="Unassembled WGS sequence"/>
</dbReference>
<sequence>MLIIITFFMIQVQFQVSKSYTIHQHTLFSKKEKRKKKKKSLACCRPEEINRYHSFPRLEVLIGNVRYLVVCCSCVHDICLICTTDHIYLANSVREKINFKVKL</sequence>
<dbReference type="EMBL" id="JXTC01000247">
    <property type="protein sequence ID" value="PON77129.1"/>
    <property type="molecule type" value="Genomic_DNA"/>
</dbReference>
<accession>A0A2P5DV48</accession>
<comment type="caution">
    <text evidence="2">The sequence shown here is derived from an EMBL/GenBank/DDBJ whole genome shotgun (WGS) entry which is preliminary data.</text>
</comment>